<evidence type="ECO:0008006" key="7">
    <source>
        <dbReference type="Google" id="ProtNLM"/>
    </source>
</evidence>
<dbReference type="EMBL" id="BJZU01000004">
    <property type="protein sequence ID" value="GEP02326.1"/>
    <property type="molecule type" value="Genomic_DNA"/>
</dbReference>
<evidence type="ECO:0000256" key="1">
    <source>
        <dbReference type="ARBA" id="ARBA00007031"/>
    </source>
</evidence>
<reference evidence="4" key="1">
    <citation type="journal article" date="2014" name="Int. J. Syst. Evol. Microbiol.">
        <title>Complete genome of a new Firmicutes species belonging to the dominant human colonic microbiota ('Ruminococcus bicirculans') reveals two chromosomes and a selective capacity to utilize plant glucans.</title>
        <authorList>
            <consortium name="NISC Comparative Sequencing Program"/>
            <person name="Wegmann U."/>
            <person name="Louis P."/>
            <person name="Goesmann A."/>
            <person name="Henrissat B."/>
            <person name="Duncan S.H."/>
            <person name="Flint H.J."/>
        </authorList>
    </citation>
    <scope>NUCLEOTIDE SEQUENCE</scope>
    <source>
        <strain evidence="4">NBRC 107715</strain>
    </source>
</reference>
<dbReference type="InterPro" id="IPR008807">
    <property type="entry name" value="ROS_MUCR"/>
</dbReference>
<reference evidence="6" key="2">
    <citation type="journal article" date="2019" name="Int. J. Syst. Evol. Microbiol.">
        <title>The Global Catalogue of Microorganisms (GCM) 10K type strain sequencing project: providing services to taxonomists for standard genome sequencing and annotation.</title>
        <authorList>
            <consortium name="The Broad Institute Genomics Platform"/>
            <consortium name="The Broad Institute Genome Sequencing Center for Infectious Disease"/>
            <person name="Wu L."/>
            <person name="Ma J."/>
        </authorList>
    </citation>
    <scope>NUCLEOTIDE SEQUENCE [LARGE SCALE GENOMIC DNA]</scope>
    <source>
        <strain evidence="6">NBRC 107715</strain>
    </source>
</reference>
<dbReference type="Pfam" id="PF05443">
    <property type="entry name" value="ROS_MUCR"/>
    <property type="match status" value="1"/>
</dbReference>
<dbReference type="GO" id="GO:0008270">
    <property type="term" value="F:zinc ion binding"/>
    <property type="evidence" value="ECO:0007669"/>
    <property type="project" value="InterPro"/>
</dbReference>
<evidence type="ECO:0000313" key="4">
    <source>
        <dbReference type="EMBL" id="GLS67705.1"/>
    </source>
</evidence>
<comment type="caution">
    <text evidence="3">The sequence shown here is derived from an EMBL/GenBank/DDBJ whole genome shotgun (WGS) entry which is preliminary data.</text>
</comment>
<keyword evidence="6" id="KW-1185">Reference proteome</keyword>
<evidence type="ECO:0000313" key="6">
    <source>
        <dbReference type="Proteomes" id="UP001156856"/>
    </source>
</evidence>
<dbReference type="EMBL" id="BSPK01000117">
    <property type="protein sequence ID" value="GLS67705.1"/>
    <property type="molecule type" value="Genomic_DNA"/>
</dbReference>
<evidence type="ECO:0000256" key="2">
    <source>
        <dbReference type="SAM" id="MobiDB-lite"/>
    </source>
</evidence>
<dbReference type="AlphaFoldDB" id="A0A512IXC5"/>
<accession>A0A512IXC5</accession>
<feature type="region of interest" description="Disordered" evidence="2">
    <location>
        <begin position="149"/>
        <end position="173"/>
    </location>
</feature>
<name>A0A512IXC5_9HYPH</name>
<evidence type="ECO:0000313" key="5">
    <source>
        <dbReference type="Proteomes" id="UP000321960"/>
    </source>
</evidence>
<reference evidence="3 5" key="3">
    <citation type="submission" date="2019-07" db="EMBL/GenBank/DDBJ databases">
        <title>Whole genome shotgun sequence of Methylobacterium oxalidis NBRC 107715.</title>
        <authorList>
            <person name="Hosoyama A."/>
            <person name="Uohara A."/>
            <person name="Ohji S."/>
            <person name="Ichikawa N."/>
        </authorList>
    </citation>
    <scope>NUCLEOTIDE SEQUENCE [LARGE SCALE GENOMIC DNA]</scope>
    <source>
        <strain evidence="3 5">NBRC 107715</strain>
    </source>
</reference>
<gene>
    <name evidence="4" type="ORF">GCM10007888_60900</name>
    <name evidence="3" type="ORF">MOX02_03640</name>
</gene>
<dbReference type="Proteomes" id="UP001156856">
    <property type="component" value="Unassembled WGS sequence"/>
</dbReference>
<dbReference type="GO" id="GO:0003677">
    <property type="term" value="F:DNA binding"/>
    <property type="evidence" value="ECO:0007669"/>
    <property type="project" value="InterPro"/>
</dbReference>
<protein>
    <recommendedName>
        <fullName evidence="7">MucR family transcriptional regulator</fullName>
    </recommendedName>
</protein>
<dbReference type="Gene3D" id="1.10.10.1550">
    <property type="entry name" value="ROS/MUCR transcriptional regulator protein"/>
    <property type="match status" value="1"/>
</dbReference>
<proteinExistence type="inferred from homology"/>
<sequence>MMIYAAWRAHELRIYNVTENAQGQSPDFVELAADIVSAYVTNNSLPVAELPALIASVHAALNGLATGAPQATAEEVAEKATPSQIRKSITPDALVSFIDGKPYKTLKRHLAGHGLDPHTYRQRYGLPSDYPMVAASYAAQRSELAKAIGLGRPGARTAEAEEAPKSRGRRKAA</sequence>
<dbReference type="Proteomes" id="UP000321960">
    <property type="component" value="Unassembled WGS sequence"/>
</dbReference>
<reference evidence="4" key="4">
    <citation type="submission" date="2023-01" db="EMBL/GenBank/DDBJ databases">
        <title>Draft genome sequence of Methylobacterium oxalidis strain NBRC 107715.</title>
        <authorList>
            <person name="Sun Q."/>
            <person name="Mori K."/>
        </authorList>
    </citation>
    <scope>NUCLEOTIDE SEQUENCE</scope>
    <source>
        <strain evidence="4">NBRC 107715</strain>
    </source>
</reference>
<evidence type="ECO:0000313" key="3">
    <source>
        <dbReference type="EMBL" id="GEP02326.1"/>
    </source>
</evidence>
<comment type="similarity">
    <text evidence="1">Belongs to the ros/MucR family.</text>
</comment>
<dbReference type="GO" id="GO:0006355">
    <property type="term" value="P:regulation of DNA-templated transcription"/>
    <property type="evidence" value="ECO:0007669"/>
    <property type="project" value="InterPro"/>
</dbReference>
<dbReference type="InterPro" id="IPR041920">
    <property type="entry name" value="ROS/MUCR_sf"/>
</dbReference>
<organism evidence="3 5">
    <name type="scientific">Methylobacterium oxalidis</name>
    <dbReference type="NCBI Taxonomy" id="944322"/>
    <lineage>
        <taxon>Bacteria</taxon>
        <taxon>Pseudomonadati</taxon>
        <taxon>Pseudomonadota</taxon>
        <taxon>Alphaproteobacteria</taxon>
        <taxon>Hyphomicrobiales</taxon>
        <taxon>Methylobacteriaceae</taxon>
        <taxon>Methylobacterium</taxon>
    </lineage>
</organism>